<keyword evidence="3" id="KW-0808">Transferase</keyword>
<evidence type="ECO:0000259" key="5">
    <source>
        <dbReference type="Pfam" id="PF00561"/>
    </source>
</evidence>
<evidence type="ECO:0000256" key="2">
    <source>
        <dbReference type="ARBA" id="ARBA00022490"/>
    </source>
</evidence>
<proteinExistence type="predicted"/>
<dbReference type="InterPro" id="IPR010963">
    <property type="entry name" value="PHA_synth_I"/>
</dbReference>
<dbReference type="InterPro" id="IPR010941">
    <property type="entry name" value="PhaC_N"/>
</dbReference>
<dbReference type="InterPro" id="IPR051321">
    <property type="entry name" value="PHA/PHB_synthase"/>
</dbReference>
<organism evidence="7 8">
    <name type="scientific">Thiothrix lacustris</name>
    <dbReference type="NCBI Taxonomy" id="525917"/>
    <lineage>
        <taxon>Bacteria</taxon>
        <taxon>Pseudomonadati</taxon>
        <taxon>Pseudomonadota</taxon>
        <taxon>Gammaproteobacteria</taxon>
        <taxon>Thiotrichales</taxon>
        <taxon>Thiotrichaceae</taxon>
        <taxon>Thiothrix</taxon>
    </lineage>
</organism>
<keyword evidence="2" id="KW-0963">Cytoplasm</keyword>
<evidence type="ECO:0000256" key="1">
    <source>
        <dbReference type="ARBA" id="ARBA00004496"/>
    </source>
</evidence>
<evidence type="ECO:0000256" key="4">
    <source>
        <dbReference type="ARBA" id="ARBA00023315"/>
    </source>
</evidence>
<dbReference type="STRING" id="1123401.GCA_000621325_00448"/>
<dbReference type="GO" id="GO:0016746">
    <property type="term" value="F:acyltransferase activity"/>
    <property type="evidence" value="ECO:0007669"/>
    <property type="project" value="UniProtKB-KW"/>
</dbReference>
<keyword evidence="4" id="KW-0012">Acyltransferase</keyword>
<dbReference type="PANTHER" id="PTHR36837">
    <property type="entry name" value="POLY(3-HYDROXYALKANOATE) POLYMERASE SUBUNIT PHAC"/>
    <property type="match status" value="1"/>
</dbReference>
<dbReference type="InterPro" id="IPR029058">
    <property type="entry name" value="AB_hydrolase_fold"/>
</dbReference>
<dbReference type="Pfam" id="PF00561">
    <property type="entry name" value="Abhydrolase_1"/>
    <property type="match status" value="1"/>
</dbReference>
<dbReference type="AlphaFoldDB" id="A0A1Y1Q9K8"/>
<dbReference type="GO" id="GO:0042619">
    <property type="term" value="P:poly-hydroxybutyrate biosynthetic process"/>
    <property type="evidence" value="ECO:0007669"/>
    <property type="project" value="InterPro"/>
</dbReference>
<dbReference type="InterPro" id="IPR000073">
    <property type="entry name" value="AB_hydrolase_1"/>
</dbReference>
<comment type="subcellular location">
    <subcellularLocation>
        <location evidence="1">Cytoplasm</location>
    </subcellularLocation>
</comment>
<dbReference type="PANTHER" id="PTHR36837:SF5">
    <property type="entry name" value="POLY-3-HYDROXYBUTYRATE SYNTHASE"/>
    <property type="match status" value="1"/>
</dbReference>
<name>A0A1Y1Q9K8_9GAMM</name>
<comment type="caution">
    <text evidence="7">The sequence shown here is derived from an EMBL/GenBank/DDBJ whole genome shotgun (WGS) entry which is preliminary data.</text>
</comment>
<evidence type="ECO:0000256" key="3">
    <source>
        <dbReference type="ARBA" id="ARBA00022679"/>
    </source>
</evidence>
<sequence>MQQPVPTPTHTVDPVQLQTNITRAMLLWQRFVARMMSDAANKQGKDAEQGDNSFNTAVAKWGVNLFLHPTAVMQANLELLTSQTKLWQHSAARVLGFGNLSPGVPAITDKRFKHPAWQEHQFTEVLLQSYLNMSTYWRTLAQTAGGLSEQDAKKAEFFINSMIDALAPNNYSHTNPQVWQTIVETNGENLVKGMENLLDDFQDGQLRIRMTDMKAFELGRDIATTPGKVVFQNELLELIQYTPTTAKVRQRPVLIVPPWINKYYILDLREKNSFVKWSVAQGNTVFMISWVNPDTQHRDLNFEDYMQAAIAAMDAVEAATGERDLNVIGYCLGGTLTAATLAYMKAKGDERVKSATFFTTLLDFADPGEIGVFLSDEQISSLEKRMDKQGYLDGKDMGAAFNMLRSNDLIWSFFVNLYLLGNDPMPFDLLYWNSDSTRMPAAMHSFYLRNMYLNNCLSQPNCITLSGTPIDLGKIDTPAYFVSTHDDHIAPWRSTYQGAKLFSGPVRFVLGQSGHIAGIVNPAATNKYGHWINETLCDDAEDWLFAANKVDLSWWHDWNSWVATFSDTEVDARIPGAGKLAVLGDAPGTYVREKV</sequence>
<dbReference type="Pfam" id="PF07167">
    <property type="entry name" value="PhaC_N"/>
    <property type="match status" value="1"/>
</dbReference>
<evidence type="ECO:0000313" key="7">
    <source>
        <dbReference type="EMBL" id="OQX00533.1"/>
    </source>
</evidence>
<dbReference type="GO" id="GO:0005737">
    <property type="term" value="C:cytoplasm"/>
    <property type="evidence" value="ECO:0007669"/>
    <property type="project" value="UniProtKB-SubCell"/>
</dbReference>
<reference evidence="7 8" key="1">
    <citation type="submission" date="2017-01" db="EMBL/GenBank/DDBJ databases">
        <title>Novel large sulfur bacteria in the metagenomes of groundwater-fed chemosynthetic microbial mats in the Lake Huron basin.</title>
        <authorList>
            <person name="Sharrar A.M."/>
            <person name="Flood B.E."/>
            <person name="Bailey J.V."/>
            <person name="Jones D.S."/>
            <person name="Biddanda B."/>
            <person name="Ruberg S.A."/>
            <person name="Marcus D.N."/>
            <person name="Dick G.J."/>
        </authorList>
    </citation>
    <scope>NUCLEOTIDE SEQUENCE [LARGE SCALE GENOMIC DNA]</scope>
    <source>
        <strain evidence="7">A8</strain>
    </source>
</reference>
<protein>
    <submittedName>
        <fullName evidence="7">Class I poly(R)-hydroxyalkanoic acid synthase</fullName>
    </submittedName>
</protein>
<dbReference type="Proteomes" id="UP000192491">
    <property type="component" value="Unassembled WGS sequence"/>
</dbReference>
<dbReference type="Gene3D" id="3.40.50.1820">
    <property type="entry name" value="alpha/beta hydrolase"/>
    <property type="match status" value="1"/>
</dbReference>
<evidence type="ECO:0000313" key="8">
    <source>
        <dbReference type="Proteomes" id="UP000192491"/>
    </source>
</evidence>
<gene>
    <name evidence="7" type="ORF">BWK73_48195</name>
</gene>
<dbReference type="SUPFAM" id="SSF53474">
    <property type="entry name" value="alpha/beta-Hydrolases"/>
    <property type="match status" value="1"/>
</dbReference>
<evidence type="ECO:0000259" key="6">
    <source>
        <dbReference type="Pfam" id="PF07167"/>
    </source>
</evidence>
<accession>A0A1Y1Q9K8</accession>
<feature type="domain" description="Poly-beta-hydroxybutyrate polymerase N-terminal" evidence="6">
    <location>
        <begin position="109"/>
        <end position="277"/>
    </location>
</feature>
<dbReference type="EMBL" id="MTEJ01000638">
    <property type="protein sequence ID" value="OQX00533.1"/>
    <property type="molecule type" value="Genomic_DNA"/>
</dbReference>
<feature type="domain" description="AB hydrolase-1" evidence="5">
    <location>
        <begin position="282"/>
        <end position="522"/>
    </location>
</feature>
<dbReference type="NCBIfam" id="TIGR01838">
    <property type="entry name" value="PHA_synth_I"/>
    <property type="match status" value="1"/>
</dbReference>